<sequence>MADLNPYFKSIIDQDREAVVICDLNHIIIYMNPAAVVDYKKYGGASLLGKSLLACHTPHSVEAIRKVVEWFAADASHNIVYTYHNAKHDRDVYMVALRDEDGTLIGYYEKHDSRKAETMKQYDLF</sequence>
<evidence type="ECO:0000313" key="3">
    <source>
        <dbReference type="Proteomes" id="UP000220438"/>
    </source>
</evidence>
<proteinExistence type="predicted"/>
<dbReference type="Gene3D" id="3.30.450.20">
    <property type="entry name" value="PAS domain"/>
    <property type="match status" value="1"/>
</dbReference>
<dbReference type="Pfam" id="PF08448">
    <property type="entry name" value="PAS_4"/>
    <property type="match status" value="1"/>
</dbReference>
<accession>A0A2A7BFJ1</accession>
<dbReference type="RefSeq" id="WP_097770324.1">
    <property type="nucleotide sequence ID" value="NZ_NOUW01000014.1"/>
</dbReference>
<evidence type="ECO:0000313" key="2">
    <source>
        <dbReference type="EMBL" id="PDX90071.1"/>
    </source>
</evidence>
<dbReference type="AlphaFoldDB" id="A0A2A7BFJ1"/>
<dbReference type="SUPFAM" id="SSF55785">
    <property type="entry name" value="PYP-like sensor domain (PAS domain)"/>
    <property type="match status" value="1"/>
</dbReference>
<dbReference type="InterPro" id="IPR035965">
    <property type="entry name" value="PAS-like_dom_sf"/>
</dbReference>
<protein>
    <submittedName>
        <fullName evidence="2">Fatty acid/phospholipid synthesis protein PlsX</fullName>
    </submittedName>
</protein>
<dbReference type="InterPro" id="IPR013656">
    <property type="entry name" value="PAS_4"/>
</dbReference>
<dbReference type="Proteomes" id="UP000220438">
    <property type="component" value="Unassembled WGS sequence"/>
</dbReference>
<dbReference type="EMBL" id="NOUW01000014">
    <property type="protein sequence ID" value="PDX90071.1"/>
    <property type="molecule type" value="Genomic_DNA"/>
</dbReference>
<feature type="domain" description="PAS fold-4" evidence="1">
    <location>
        <begin position="13"/>
        <end position="108"/>
    </location>
</feature>
<reference evidence="2 3" key="1">
    <citation type="journal article" date="2017" name="Front. Microbiol.">
        <title>New Insights into the Diversity of the Genus Faecalibacterium.</title>
        <authorList>
            <person name="Benevides L."/>
            <person name="Burman S."/>
            <person name="Martin R."/>
            <person name="Robert V."/>
            <person name="Thomas M."/>
            <person name="Miquel S."/>
            <person name="Chain F."/>
            <person name="Sokol H."/>
            <person name="Bermudez-Humaran L.G."/>
            <person name="Morrison M."/>
            <person name="Langella P."/>
            <person name="Azevedo V.A."/>
            <person name="Chatel J.M."/>
            <person name="Soares S."/>
        </authorList>
    </citation>
    <scope>NUCLEOTIDE SEQUENCE [LARGE SCALE GENOMIC DNA]</scope>
    <source>
        <strain evidence="2 3">AHMP21</strain>
    </source>
</reference>
<organism evidence="2 3">
    <name type="scientific">Faecalibacterium prausnitzii</name>
    <dbReference type="NCBI Taxonomy" id="853"/>
    <lineage>
        <taxon>Bacteria</taxon>
        <taxon>Bacillati</taxon>
        <taxon>Bacillota</taxon>
        <taxon>Clostridia</taxon>
        <taxon>Eubacteriales</taxon>
        <taxon>Oscillospiraceae</taxon>
        <taxon>Faecalibacterium</taxon>
    </lineage>
</organism>
<evidence type="ECO:0000259" key="1">
    <source>
        <dbReference type="Pfam" id="PF08448"/>
    </source>
</evidence>
<gene>
    <name evidence="2" type="ORF">CHR61_03870</name>
</gene>
<name>A0A2A7BFJ1_9FIRM</name>
<comment type="caution">
    <text evidence="2">The sequence shown here is derived from an EMBL/GenBank/DDBJ whole genome shotgun (WGS) entry which is preliminary data.</text>
</comment>